<evidence type="ECO:0000256" key="6">
    <source>
        <dbReference type="ARBA" id="ARBA00022989"/>
    </source>
</evidence>
<dbReference type="EMBL" id="LR933567">
    <property type="protein sequence ID" value="CAD7255558.1"/>
    <property type="molecule type" value="Genomic_DNA"/>
</dbReference>
<evidence type="ECO:0000313" key="13">
    <source>
        <dbReference type="EMBL" id="CAD7255558.1"/>
    </source>
</evidence>
<proteinExistence type="inferred from homology"/>
<keyword evidence="14" id="KW-1185">Reference proteome</keyword>
<dbReference type="Pfam" id="PF00858">
    <property type="entry name" value="ASC"/>
    <property type="match status" value="1"/>
</dbReference>
<dbReference type="Proteomes" id="UP000677054">
    <property type="component" value="Unassembled WGS sequence"/>
</dbReference>
<keyword evidence="6" id="KW-1133">Transmembrane helix</keyword>
<evidence type="ECO:0000256" key="11">
    <source>
        <dbReference type="ARBA" id="ARBA00023303"/>
    </source>
</evidence>
<evidence type="ECO:0000256" key="2">
    <source>
        <dbReference type="ARBA" id="ARBA00007193"/>
    </source>
</evidence>
<dbReference type="AlphaFoldDB" id="A0A7R9AJZ1"/>
<comment type="similarity">
    <text evidence="2 12">Belongs to the amiloride-sensitive sodium channel (TC 1.A.6) family.</text>
</comment>
<keyword evidence="11 12" id="KW-0407">Ion channel</keyword>
<evidence type="ECO:0000256" key="10">
    <source>
        <dbReference type="ARBA" id="ARBA00023201"/>
    </source>
</evidence>
<feature type="non-terminal residue" evidence="13">
    <location>
        <position position="1"/>
    </location>
</feature>
<organism evidence="13">
    <name type="scientific">Darwinula stevensoni</name>
    <dbReference type="NCBI Taxonomy" id="69355"/>
    <lineage>
        <taxon>Eukaryota</taxon>
        <taxon>Metazoa</taxon>
        <taxon>Ecdysozoa</taxon>
        <taxon>Arthropoda</taxon>
        <taxon>Crustacea</taxon>
        <taxon>Oligostraca</taxon>
        <taxon>Ostracoda</taxon>
        <taxon>Podocopa</taxon>
        <taxon>Podocopida</taxon>
        <taxon>Darwinulocopina</taxon>
        <taxon>Darwinuloidea</taxon>
        <taxon>Darwinulidae</taxon>
        <taxon>Darwinula</taxon>
    </lineage>
</organism>
<evidence type="ECO:0000256" key="9">
    <source>
        <dbReference type="ARBA" id="ARBA00023136"/>
    </source>
</evidence>
<evidence type="ECO:0000256" key="4">
    <source>
        <dbReference type="ARBA" id="ARBA00022461"/>
    </source>
</evidence>
<dbReference type="GO" id="GO:0016020">
    <property type="term" value="C:membrane"/>
    <property type="evidence" value="ECO:0007669"/>
    <property type="project" value="UniProtKB-SubCell"/>
</dbReference>
<keyword evidence="8 12" id="KW-0406">Ion transport</keyword>
<evidence type="ECO:0000256" key="7">
    <source>
        <dbReference type="ARBA" id="ARBA00023053"/>
    </source>
</evidence>
<comment type="subcellular location">
    <subcellularLocation>
        <location evidence="1">Membrane</location>
        <topology evidence="1">Multi-pass membrane protein</topology>
    </subcellularLocation>
</comment>
<keyword evidence="5 12" id="KW-0812">Transmembrane</keyword>
<keyword evidence="9" id="KW-0472">Membrane</keyword>
<evidence type="ECO:0000256" key="1">
    <source>
        <dbReference type="ARBA" id="ARBA00004141"/>
    </source>
</evidence>
<gene>
    <name evidence="13" type="ORF">DSTB1V02_LOCUS15303</name>
</gene>
<evidence type="ECO:0000313" key="14">
    <source>
        <dbReference type="Proteomes" id="UP000677054"/>
    </source>
</evidence>
<evidence type="ECO:0000256" key="8">
    <source>
        <dbReference type="ARBA" id="ARBA00023065"/>
    </source>
</evidence>
<keyword evidence="4 12" id="KW-0894">Sodium channel</keyword>
<keyword evidence="3 12" id="KW-0813">Transport</keyword>
<accession>A0A7R9AJZ1</accession>
<dbReference type="GO" id="GO:0005272">
    <property type="term" value="F:sodium channel activity"/>
    <property type="evidence" value="ECO:0007669"/>
    <property type="project" value="UniProtKB-KW"/>
</dbReference>
<name>A0A7R9AJZ1_9CRUS</name>
<keyword evidence="7" id="KW-0915">Sodium</keyword>
<keyword evidence="10 12" id="KW-0739">Sodium transport</keyword>
<sequence>RISDFRDRIHLTGPIRKGDASGFQLGSFFSRYASRPVTKKFDWTYRGEAVYPSITVCQENGFKPKVAREYLKPGVTMSSYPIKDWDFGRFANEREFLDAIDRSFFHLDETIHRCYLSGRPCSSVGRWTEKRTESHGLCHTFLPDPDKPMPTGGGSRQGYLLNFTVGDHWFCDAKDPVC</sequence>
<feature type="non-terminal residue" evidence="13">
    <location>
        <position position="178"/>
    </location>
</feature>
<evidence type="ECO:0000256" key="5">
    <source>
        <dbReference type="ARBA" id="ARBA00022692"/>
    </source>
</evidence>
<evidence type="ECO:0000256" key="12">
    <source>
        <dbReference type="RuleBase" id="RU000679"/>
    </source>
</evidence>
<dbReference type="InterPro" id="IPR001873">
    <property type="entry name" value="ENaC"/>
</dbReference>
<reference evidence="13" key="1">
    <citation type="submission" date="2020-11" db="EMBL/GenBank/DDBJ databases">
        <authorList>
            <person name="Tran Van P."/>
        </authorList>
    </citation>
    <scope>NUCLEOTIDE SEQUENCE</scope>
</reference>
<protein>
    <submittedName>
        <fullName evidence="13">Uncharacterized protein</fullName>
    </submittedName>
</protein>
<dbReference type="EMBL" id="CAJPEV010034049">
    <property type="protein sequence ID" value="CAG0909463.1"/>
    <property type="molecule type" value="Genomic_DNA"/>
</dbReference>
<evidence type="ECO:0000256" key="3">
    <source>
        <dbReference type="ARBA" id="ARBA00022448"/>
    </source>
</evidence>